<keyword evidence="12" id="KW-1185">Reference proteome</keyword>
<name>A0A1G8ZCM0_9GAMM</name>
<evidence type="ECO:0000256" key="3">
    <source>
        <dbReference type="ARBA" id="ARBA00022679"/>
    </source>
</evidence>
<dbReference type="OrthoDB" id="4279at2"/>
<organism evidence="11 12">
    <name type="scientific">Ferrimonas sediminum</name>
    <dbReference type="NCBI Taxonomy" id="718193"/>
    <lineage>
        <taxon>Bacteria</taxon>
        <taxon>Pseudomonadati</taxon>
        <taxon>Pseudomonadota</taxon>
        <taxon>Gammaproteobacteria</taxon>
        <taxon>Alteromonadales</taxon>
        <taxon>Ferrimonadaceae</taxon>
        <taxon>Ferrimonas</taxon>
    </lineage>
</organism>
<dbReference type="RefSeq" id="WP_090367706.1">
    <property type="nucleotide sequence ID" value="NZ_FNEM01000019.1"/>
</dbReference>
<dbReference type="SUPFAM" id="SSF64438">
    <property type="entry name" value="CNF1/YfiH-like putative cysteine hydrolases"/>
    <property type="match status" value="1"/>
</dbReference>
<evidence type="ECO:0000256" key="1">
    <source>
        <dbReference type="ARBA" id="ARBA00000553"/>
    </source>
</evidence>
<evidence type="ECO:0000256" key="9">
    <source>
        <dbReference type="ARBA" id="ARBA00049893"/>
    </source>
</evidence>
<dbReference type="PANTHER" id="PTHR30616">
    <property type="entry name" value="UNCHARACTERIZED PROTEIN YFIH"/>
    <property type="match status" value="1"/>
</dbReference>
<accession>A0A1G8ZCM0</accession>
<dbReference type="GO" id="GO:0017061">
    <property type="term" value="F:S-methyl-5-thioadenosine phosphorylase activity"/>
    <property type="evidence" value="ECO:0007669"/>
    <property type="project" value="UniProtKB-EC"/>
</dbReference>
<dbReference type="EMBL" id="FNEM01000019">
    <property type="protein sequence ID" value="SDK12852.1"/>
    <property type="molecule type" value="Genomic_DNA"/>
</dbReference>
<comment type="catalytic activity">
    <reaction evidence="1">
        <text>inosine + phosphate = alpha-D-ribose 1-phosphate + hypoxanthine</text>
        <dbReference type="Rhea" id="RHEA:27646"/>
        <dbReference type="ChEBI" id="CHEBI:17368"/>
        <dbReference type="ChEBI" id="CHEBI:17596"/>
        <dbReference type="ChEBI" id="CHEBI:43474"/>
        <dbReference type="ChEBI" id="CHEBI:57720"/>
        <dbReference type="EC" id="2.4.2.1"/>
    </reaction>
    <physiologicalReaction direction="left-to-right" evidence="1">
        <dbReference type="Rhea" id="RHEA:27647"/>
    </physiologicalReaction>
</comment>
<dbReference type="PANTHER" id="PTHR30616:SF2">
    <property type="entry name" value="PURINE NUCLEOSIDE PHOSPHORYLASE LACC1"/>
    <property type="match status" value="1"/>
</dbReference>
<comment type="similarity">
    <text evidence="2 10">Belongs to the purine nucleoside phosphorylase YfiH/LACC1 family.</text>
</comment>
<dbReference type="InterPro" id="IPR038371">
    <property type="entry name" value="Cu_polyphenol_OxRdtase_sf"/>
</dbReference>
<evidence type="ECO:0000256" key="10">
    <source>
        <dbReference type="RuleBase" id="RU361274"/>
    </source>
</evidence>
<comment type="catalytic activity">
    <reaction evidence="7">
        <text>adenosine + H2O + H(+) = inosine + NH4(+)</text>
        <dbReference type="Rhea" id="RHEA:24408"/>
        <dbReference type="ChEBI" id="CHEBI:15377"/>
        <dbReference type="ChEBI" id="CHEBI:15378"/>
        <dbReference type="ChEBI" id="CHEBI:16335"/>
        <dbReference type="ChEBI" id="CHEBI:17596"/>
        <dbReference type="ChEBI" id="CHEBI:28938"/>
        <dbReference type="EC" id="3.5.4.4"/>
    </reaction>
    <physiologicalReaction direction="left-to-right" evidence="7">
        <dbReference type="Rhea" id="RHEA:24409"/>
    </physiologicalReaction>
</comment>
<proteinExistence type="inferred from homology"/>
<keyword evidence="4" id="KW-0479">Metal-binding</keyword>
<reference evidence="12" key="1">
    <citation type="submission" date="2016-10" db="EMBL/GenBank/DDBJ databases">
        <authorList>
            <person name="Varghese N."/>
            <person name="Submissions S."/>
        </authorList>
    </citation>
    <scope>NUCLEOTIDE SEQUENCE [LARGE SCALE GENOMIC DNA]</scope>
    <source>
        <strain evidence="12">DSM 23317</strain>
    </source>
</reference>
<dbReference type="Gene3D" id="3.60.140.10">
    <property type="entry name" value="CNF1/YfiH-like putative cysteine hydrolases"/>
    <property type="match status" value="1"/>
</dbReference>
<evidence type="ECO:0000256" key="4">
    <source>
        <dbReference type="ARBA" id="ARBA00022723"/>
    </source>
</evidence>
<comment type="catalytic activity">
    <reaction evidence="9">
        <text>S-methyl-5'-thioadenosine + phosphate = 5-(methylsulfanyl)-alpha-D-ribose 1-phosphate + adenine</text>
        <dbReference type="Rhea" id="RHEA:11852"/>
        <dbReference type="ChEBI" id="CHEBI:16708"/>
        <dbReference type="ChEBI" id="CHEBI:17509"/>
        <dbReference type="ChEBI" id="CHEBI:43474"/>
        <dbReference type="ChEBI" id="CHEBI:58533"/>
        <dbReference type="EC" id="2.4.2.28"/>
    </reaction>
    <physiologicalReaction direction="left-to-right" evidence="9">
        <dbReference type="Rhea" id="RHEA:11853"/>
    </physiologicalReaction>
</comment>
<dbReference type="InterPro" id="IPR011324">
    <property type="entry name" value="Cytotoxic_necrot_fac-like_cat"/>
</dbReference>
<dbReference type="Pfam" id="PF02578">
    <property type="entry name" value="Cu-oxidase_4"/>
    <property type="match status" value="1"/>
</dbReference>
<evidence type="ECO:0000256" key="5">
    <source>
        <dbReference type="ARBA" id="ARBA00022801"/>
    </source>
</evidence>
<evidence type="ECO:0000313" key="12">
    <source>
        <dbReference type="Proteomes" id="UP000199527"/>
    </source>
</evidence>
<dbReference type="NCBIfam" id="TIGR00726">
    <property type="entry name" value="peptidoglycan editing factor PgeF"/>
    <property type="match status" value="1"/>
</dbReference>
<dbReference type="InterPro" id="IPR003730">
    <property type="entry name" value="Cu_polyphenol_OxRdtase"/>
</dbReference>
<evidence type="ECO:0000313" key="11">
    <source>
        <dbReference type="EMBL" id="SDK12852.1"/>
    </source>
</evidence>
<evidence type="ECO:0000256" key="2">
    <source>
        <dbReference type="ARBA" id="ARBA00007353"/>
    </source>
</evidence>
<sequence length="240" mass="26082">MWHAPDWPLPAGVRAVYTDRVGGESLPPFDGFNLGAHVGDADAAVAANRQRLMSGLGLQRPVQWLEQVHGTEVVTLPAAVPVPVADAACTTKAGVACAVMTADCLPVLLCNEDGTQVAAAHAGWRGLCDGVLESVLAEFQCPRQQIRAWIGPAIGPQAFEVGDEVRQRFIRVDAQAAVAFEARGERYLANLPLLARQRLSRLGVNRVTLSDLCTYQHPERFFSYRRDGRCGRQASLIWLD</sequence>
<evidence type="ECO:0000256" key="6">
    <source>
        <dbReference type="ARBA" id="ARBA00022833"/>
    </source>
</evidence>
<keyword evidence="6" id="KW-0862">Zinc</keyword>
<evidence type="ECO:0000256" key="7">
    <source>
        <dbReference type="ARBA" id="ARBA00047989"/>
    </source>
</evidence>
<protein>
    <recommendedName>
        <fullName evidence="10">Purine nucleoside phosphorylase</fullName>
    </recommendedName>
</protein>
<dbReference type="AlphaFoldDB" id="A0A1G8ZCM0"/>
<comment type="catalytic activity">
    <reaction evidence="8">
        <text>adenosine + phosphate = alpha-D-ribose 1-phosphate + adenine</text>
        <dbReference type="Rhea" id="RHEA:27642"/>
        <dbReference type="ChEBI" id="CHEBI:16335"/>
        <dbReference type="ChEBI" id="CHEBI:16708"/>
        <dbReference type="ChEBI" id="CHEBI:43474"/>
        <dbReference type="ChEBI" id="CHEBI:57720"/>
        <dbReference type="EC" id="2.4.2.1"/>
    </reaction>
    <physiologicalReaction direction="left-to-right" evidence="8">
        <dbReference type="Rhea" id="RHEA:27643"/>
    </physiologicalReaction>
</comment>
<keyword evidence="3" id="KW-0808">Transferase</keyword>
<gene>
    <name evidence="11" type="ORF">SAMN04488540_11971</name>
</gene>
<dbReference type="CDD" id="cd16833">
    <property type="entry name" value="YfiH"/>
    <property type="match status" value="1"/>
</dbReference>
<dbReference type="GO" id="GO:0005507">
    <property type="term" value="F:copper ion binding"/>
    <property type="evidence" value="ECO:0007669"/>
    <property type="project" value="TreeGrafter"/>
</dbReference>
<keyword evidence="5" id="KW-0378">Hydrolase</keyword>
<dbReference type="GO" id="GO:0016787">
    <property type="term" value="F:hydrolase activity"/>
    <property type="evidence" value="ECO:0007669"/>
    <property type="project" value="UniProtKB-KW"/>
</dbReference>
<dbReference type="Proteomes" id="UP000199527">
    <property type="component" value="Unassembled WGS sequence"/>
</dbReference>
<evidence type="ECO:0000256" key="8">
    <source>
        <dbReference type="ARBA" id="ARBA00048968"/>
    </source>
</evidence>